<reference evidence="17" key="1">
    <citation type="submission" date="2017-02" db="UniProtKB">
        <authorList>
            <consortium name="WormBaseParasite"/>
        </authorList>
    </citation>
    <scope>IDENTIFICATION</scope>
</reference>
<evidence type="ECO:0000256" key="7">
    <source>
        <dbReference type="ARBA" id="ARBA00022968"/>
    </source>
</evidence>
<evidence type="ECO:0000259" key="14">
    <source>
        <dbReference type="Pfam" id="PF17039"/>
    </source>
</evidence>
<dbReference type="Proteomes" id="UP000276776">
    <property type="component" value="Unassembled WGS sequence"/>
</dbReference>
<dbReference type="EC" id="2.4.1.-" evidence="12"/>
<dbReference type="Pfam" id="PF17039">
    <property type="entry name" value="Glyco_tran_10_N"/>
    <property type="match status" value="1"/>
</dbReference>
<dbReference type="EMBL" id="UYYF01000933">
    <property type="protein sequence ID" value="VDM99336.1"/>
    <property type="molecule type" value="Genomic_DNA"/>
</dbReference>
<dbReference type="OrthoDB" id="5912041at2759"/>
<evidence type="ECO:0000313" key="15">
    <source>
        <dbReference type="EMBL" id="VDM99336.1"/>
    </source>
</evidence>
<evidence type="ECO:0000256" key="11">
    <source>
        <dbReference type="ARBA" id="ARBA00023180"/>
    </source>
</evidence>
<dbReference type="AlphaFoldDB" id="A0A0N5CS57"/>
<accession>A0A0N5CS57</accession>
<dbReference type="Pfam" id="PF00852">
    <property type="entry name" value="Glyco_transf_10"/>
    <property type="match status" value="1"/>
</dbReference>
<dbReference type="InterPro" id="IPR055270">
    <property type="entry name" value="Glyco_tran_10_C"/>
</dbReference>
<feature type="domain" description="Fucosyltransferase C-terminal" evidence="13">
    <location>
        <begin position="78"/>
        <end position="238"/>
    </location>
</feature>
<dbReference type="OMA" id="DEECANK"/>
<keyword evidence="4 12" id="KW-0328">Glycosyltransferase</keyword>
<evidence type="ECO:0000256" key="2">
    <source>
        <dbReference type="ARBA" id="ARBA00004922"/>
    </source>
</evidence>
<evidence type="ECO:0000256" key="6">
    <source>
        <dbReference type="ARBA" id="ARBA00022692"/>
    </source>
</evidence>
<evidence type="ECO:0000313" key="17">
    <source>
        <dbReference type="WBParaSite" id="TCLT_0000305801-mRNA-1"/>
    </source>
</evidence>
<dbReference type="GO" id="GO:0032580">
    <property type="term" value="C:Golgi cisterna membrane"/>
    <property type="evidence" value="ECO:0007669"/>
    <property type="project" value="UniProtKB-SubCell"/>
</dbReference>
<keyword evidence="16" id="KW-1185">Reference proteome</keyword>
<dbReference type="FunFam" id="3.40.50.11660:FF:000002">
    <property type="entry name" value="Alpha-(1,3)-fucosyltransferase"/>
    <property type="match status" value="1"/>
</dbReference>
<dbReference type="PANTHER" id="PTHR48438">
    <property type="entry name" value="ALPHA-(1,3)-FUCOSYLTRANSFERASE C-RELATED"/>
    <property type="match status" value="1"/>
</dbReference>
<dbReference type="InterPro" id="IPR031481">
    <property type="entry name" value="Glyco_tran_10_N"/>
</dbReference>
<keyword evidence="11" id="KW-0325">Glycoprotein</keyword>
<reference evidence="15 16" key="2">
    <citation type="submission" date="2018-11" db="EMBL/GenBank/DDBJ databases">
        <authorList>
            <consortium name="Pathogen Informatics"/>
        </authorList>
    </citation>
    <scope>NUCLEOTIDE SEQUENCE [LARGE SCALE GENOMIC DNA]</scope>
</reference>
<evidence type="ECO:0000256" key="8">
    <source>
        <dbReference type="ARBA" id="ARBA00022989"/>
    </source>
</evidence>
<dbReference type="WBParaSite" id="TCLT_0000305801-mRNA-1">
    <property type="protein sequence ID" value="TCLT_0000305801-mRNA-1"/>
    <property type="gene ID" value="TCLT_0000305801"/>
</dbReference>
<dbReference type="SUPFAM" id="SSF53756">
    <property type="entry name" value="UDP-Glycosyltransferase/glycogen phosphorylase"/>
    <property type="match status" value="1"/>
</dbReference>
<evidence type="ECO:0000256" key="1">
    <source>
        <dbReference type="ARBA" id="ARBA00004447"/>
    </source>
</evidence>
<keyword evidence="5 12" id="KW-0808">Transferase</keyword>
<protein>
    <recommendedName>
        <fullName evidence="12">Fucosyltransferase</fullName>
        <ecNumber evidence="12">2.4.1.-</ecNumber>
    </recommendedName>
</protein>
<dbReference type="PANTHER" id="PTHR48438:SF1">
    <property type="entry name" value="ALPHA-(1,3)-FUCOSYLTRANSFERASE C-RELATED"/>
    <property type="match status" value="1"/>
</dbReference>
<evidence type="ECO:0000256" key="3">
    <source>
        <dbReference type="ARBA" id="ARBA00008919"/>
    </source>
</evidence>
<dbReference type="Gene3D" id="3.40.50.11660">
    <property type="entry name" value="Glycosyl transferase family 10, C-terminal domain"/>
    <property type="match status" value="1"/>
</dbReference>
<dbReference type="STRING" id="103827.A0A0N5CS57"/>
<comment type="pathway">
    <text evidence="2">Protein modification; protein glycosylation.</text>
</comment>
<keyword evidence="6 12" id="KW-0812">Transmembrane</keyword>
<keyword evidence="8" id="KW-1133">Transmembrane helix</keyword>
<feature type="domain" description="Fucosyltransferase N-terminal" evidence="14">
    <location>
        <begin position="3"/>
        <end position="53"/>
    </location>
</feature>
<evidence type="ECO:0000256" key="9">
    <source>
        <dbReference type="ARBA" id="ARBA00023034"/>
    </source>
</evidence>
<evidence type="ECO:0000259" key="13">
    <source>
        <dbReference type="Pfam" id="PF00852"/>
    </source>
</evidence>
<sequence length="262" mass="30987">MDLPVNRFINQSYIFFLLESPYHTGISEDSLPDNFFNVTLTYRLDSDILFPYGVWRKLDEFTPANQKWNWDEVKEMVNNKTGLILYLVSNCHTPSKREAYVENLNQFIAITQYGNCNNMACDEECANKLRMSHRFYLAFENSVCRDYVTEKVFRNMKELLVPVVLKNSIYANILPDASYIAADDFNSPRELALYLKYFEWTKYYQKSTSINYSCALCKYLHEHSNHNTSKTISDIRSWWFEEGQCIDDYAWQLLHKTEITTT</sequence>
<dbReference type="InterPro" id="IPR038577">
    <property type="entry name" value="GT10-like_C_sf"/>
</dbReference>
<evidence type="ECO:0000256" key="5">
    <source>
        <dbReference type="ARBA" id="ARBA00022679"/>
    </source>
</evidence>
<evidence type="ECO:0000256" key="10">
    <source>
        <dbReference type="ARBA" id="ARBA00023136"/>
    </source>
</evidence>
<dbReference type="UniPathway" id="UPA00378"/>
<keyword evidence="7" id="KW-0735">Signal-anchor</keyword>
<comment type="similarity">
    <text evidence="3 12">Belongs to the glycosyltransferase 10 family.</text>
</comment>
<organism evidence="17">
    <name type="scientific">Thelazia callipaeda</name>
    <name type="common">Oriental eyeworm</name>
    <name type="synonym">Parasitic nematode</name>
    <dbReference type="NCBI Taxonomy" id="103827"/>
    <lineage>
        <taxon>Eukaryota</taxon>
        <taxon>Metazoa</taxon>
        <taxon>Ecdysozoa</taxon>
        <taxon>Nematoda</taxon>
        <taxon>Chromadorea</taxon>
        <taxon>Rhabditida</taxon>
        <taxon>Spirurina</taxon>
        <taxon>Spiruromorpha</taxon>
        <taxon>Thelazioidea</taxon>
        <taxon>Thelaziidae</taxon>
        <taxon>Thelazia</taxon>
    </lineage>
</organism>
<gene>
    <name evidence="15" type="ORF">TCLT_LOCUS3058</name>
</gene>
<evidence type="ECO:0000313" key="16">
    <source>
        <dbReference type="Proteomes" id="UP000276776"/>
    </source>
</evidence>
<name>A0A0N5CS57_THECL</name>
<dbReference type="InterPro" id="IPR001503">
    <property type="entry name" value="Glyco_trans_10"/>
</dbReference>
<keyword evidence="10" id="KW-0472">Membrane</keyword>
<proteinExistence type="inferred from homology"/>
<keyword evidence="9 12" id="KW-0333">Golgi apparatus</keyword>
<comment type="subcellular location">
    <subcellularLocation>
        <location evidence="1 12">Golgi apparatus</location>
        <location evidence="1 12">Golgi stack membrane</location>
        <topology evidence="1 12">Single-pass type II membrane protein</topology>
    </subcellularLocation>
</comment>
<dbReference type="GO" id="GO:0008417">
    <property type="term" value="F:fucosyltransferase activity"/>
    <property type="evidence" value="ECO:0007669"/>
    <property type="project" value="InterPro"/>
</dbReference>
<evidence type="ECO:0000256" key="4">
    <source>
        <dbReference type="ARBA" id="ARBA00022676"/>
    </source>
</evidence>
<evidence type="ECO:0000256" key="12">
    <source>
        <dbReference type="RuleBase" id="RU003832"/>
    </source>
</evidence>